<dbReference type="AlphaFoldDB" id="Q8HXK2"/>
<accession>Q8HXK2</accession>
<reference evidence="1" key="2">
    <citation type="submission" date="2002-12" db="EMBL/GenBank/DDBJ databases">
        <authorList>
            <person name="Hashimoto K."/>
            <person name="Osada N."/>
            <person name="Hida M."/>
            <person name="Kusuda J."/>
            <person name="Sugano S."/>
        </authorList>
    </citation>
    <scope>NUCLEOTIDE SEQUENCE</scope>
    <source>
        <tissue evidence="1">Medulla oblongata</tissue>
    </source>
</reference>
<sequence length="89" mass="10411">MPTRPHLIWSLPTFRTSCRMYCESLQHYTLTRSLPHGLCTGPPLPHIYMARSLASFHSLIRCHQLIPFSIQMSPTQTSLKKKKRFCFCF</sequence>
<evidence type="ECO:0000313" key="1">
    <source>
        <dbReference type="EMBL" id="BAC41740.1"/>
    </source>
</evidence>
<proteinExistence type="evidence at transcript level"/>
<protein>
    <submittedName>
        <fullName evidence="1">Uncharacterized protein</fullName>
    </submittedName>
</protein>
<organism evidence="1">
    <name type="scientific">Macaca fascicularis</name>
    <name type="common">Crab-eating macaque</name>
    <name type="synonym">Cynomolgus monkey</name>
    <dbReference type="NCBI Taxonomy" id="9541"/>
    <lineage>
        <taxon>Eukaryota</taxon>
        <taxon>Metazoa</taxon>
        <taxon>Chordata</taxon>
        <taxon>Craniata</taxon>
        <taxon>Vertebrata</taxon>
        <taxon>Euteleostomi</taxon>
        <taxon>Mammalia</taxon>
        <taxon>Eutheria</taxon>
        <taxon>Euarchontoglires</taxon>
        <taxon>Primates</taxon>
        <taxon>Haplorrhini</taxon>
        <taxon>Catarrhini</taxon>
        <taxon>Cercopithecidae</taxon>
        <taxon>Cercopithecinae</taxon>
        <taxon>Macaca</taxon>
    </lineage>
</organism>
<reference evidence="1" key="1">
    <citation type="journal article" date="2001" name="Gene">
        <title>Assignment of 118 novel cDNAs of cynomolgus monkey brain to human chromosomes.</title>
        <authorList>
            <person name="Osada N."/>
            <person name="Hida M."/>
            <person name="Kususda J."/>
            <person name="Tanuma R."/>
            <person name="Iseki K."/>
            <person name="Hirata M."/>
            <person name="Suto Y."/>
            <person name="Hirai M."/>
            <person name="Terao K."/>
            <person name="Suzuki Y."/>
            <person name="Sugano S."/>
            <person name="Hashimoto K."/>
        </authorList>
    </citation>
    <scope>NUCLEOTIDE SEQUENCE</scope>
    <source>
        <tissue evidence="1">Medulla oblongata</tissue>
    </source>
</reference>
<name>Q8HXK2_MACFA</name>
<dbReference type="EMBL" id="AB097515">
    <property type="protein sequence ID" value="BAC41740.1"/>
    <property type="molecule type" value="mRNA"/>
</dbReference>